<evidence type="ECO:0000259" key="6">
    <source>
        <dbReference type="Pfam" id="PF13515"/>
    </source>
</evidence>
<reference evidence="7" key="1">
    <citation type="submission" date="2023-07" db="EMBL/GenBank/DDBJ databases">
        <title>Genomic Encyclopedia of Type Strains, Phase IV (KMG-IV): sequencing the most valuable type-strain genomes for metagenomic binning, comparative biology and taxonomic classification.</title>
        <authorList>
            <person name="Goeker M."/>
        </authorList>
    </citation>
    <scope>NUCLEOTIDE SEQUENCE</scope>
    <source>
        <strain evidence="7">DSM 21202</strain>
    </source>
</reference>
<feature type="domain" description="Integral membrane bound transporter" evidence="6">
    <location>
        <begin position="191"/>
        <end position="312"/>
    </location>
</feature>
<feature type="transmembrane region" description="Helical" evidence="5">
    <location>
        <begin position="106"/>
        <end position="124"/>
    </location>
</feature>
<feature type="transmembrane region" description="Helical" evidence="5">
    <location>
        <begin position="12"/>
        <end position="30"/>
    </location>
</feature>
<name>A0AAE3VSY4_9HYPH</name>
<evidence type="ECO:0000313" key="7">
    <source>
        <dbReference type="EMBL" id="MDQ0317388.1"/>
    </source>
</evidence>
<dbReference type="EMBL" id="JAUSUL010000005">
    <property type="protein sequence ID" value="MDQ0317388.1"/>
    <property type="molecule type" value="Genomic_DNA"/>
</dbReference>
<dbReference type="AlphaFoldDB" id="A0AAE3VSY4"/>
<feature type="transmembrane region" description="Helical" evidence="5">
    <location>
        <begin position="249"/>
        <end position="265"/>
    </location>
</feature>
<feature type="transmembrane region" description="Helical" evidence="5">
    <location>
        <begin position="36"/>
        <end position="59"/>
    </location>
</feature>
<dbReference type="GO" id="GO:0016020">
    <property type="term" value="C:membrane"/>
    <property type="evidence" value="ECO:0007669"/>
    <property type="project" value="UniProtKB-SubCell"/>
</dbReference>
<gene>
    <name evidence="7" type="ORF">J2S73_003872</name>
</gene>
<dbReference type="Proteomes" id="UP001229244">
    <property type="component" value="Unassembled WGS sequence"/>
</dbReference>
<evidence type="ECO:0000256" key="3">
    <source>
        <dbReference type="ARBA" id="ARBA00022989"/>
    </source>
</evidence>
<feature type="transmembrane region" description="Helical" evidence="5">
    <location>
        <begin position="71"/>
        <end position="100"/>
    </location>
</feature>
<feature type="transmembrane region" description="Helical" evidence="5">
    <location>
        <begin position="272"/>
        <end position="294"/>
    </location>
</feature>
<keyword evidence="8" id="KW-1185">Reference proteome</keyword>
<dbReference type="Pfam" id="PF13515">
    <property type="entry name" value="FUSC_2"/>
    <property type="match status" value="1"/>
</dbReference>
<sequence length="336" mass="34691">MMEASSIGLTRGKVLTALTLSIGVIAPWLAGLATGHAMHGAVAAFGAYLLIVSFPRLPASGRWKVLTASSLIISLFATVGGYVVLGSLAFFVLALAAAMAQGIGELAGGYLRLPVALGALAYFLSVGQVPAGEQLVYGLFFFFGALWGAGLVYACIPGVTDEAKRSAEPLLKESGRRRFLGSMALVSLLGGFAASFSPGSHPCWLTAAGLRVMKPTRRETIYRMKTRGLGTVLGAATGGLLLGLSPMPLLHASLVGLLVFCMLLIGAKRYGVWTFCLTAVALAFDLSPEAGALVLGTNRVLMTIVGIGIAVLALPLLSRGAKAENTRPQSSTAPPG</sequence>
<proteinExistence type="predicted"/>
<evidence type="ECO:0000256" key="1">
    <source>
        <dbReference type="ARBA" id="ARBA00004141"/>
    </source>
</evidence>
<evidence type="ECO:0000256" key="4">
    <source>
        <dbReference type="ARBA" id="ARBA00023136"/>
    </source>
</evidence>
<protein>
    <recommendedName>
        <fullName evidence="6">Integral membrane bound transporter domain-containing protein</fullName>
    </recommendedName>
</protein>
<dbReference type="InterPro" id="IPR049453">
    <property type="entry name" value="Memb_transporter_dom"/>
</dbReference>
<comment type="subcellular location">
    <subcellularLocation>
        <location evidence="1">Membrane</location>
        <topology evidence="1">Multi-pass membrane protein</topology>
    </subcellularLocation>
</comment>
<organism evidence="7 8">
    <name type="scientific">Amorphus orientalis</name>
    <dbReference type="NCBI Taxonomy" id="649198"/>
    <lineage>
        <taxon>Bacteria</taxon>
        <taxon>Pseudomonadati</taxon>
        <taxon>Pseudomonadota</taxon>
        <taxon>Alphaproteobacteria</taxon>
        <taxon>Hyphomicrobiales</taxon>
        <taxon>Amorphaceae</taxon>
        <taxon>Amorphus</taxon>
    </lineage>
</organism>
<feature type="transmembrane region" description="Helical" evidence="5">
    <location>
        <begin position="136"/>
        <end position="159"/>
    </location>
</feature>
<keyword evidence="3 5" id="KW-1133">Transmembrane helix</keyword>
<dbReference type="RefSeq" id="WP_306887305.1">
    <property type="nucleotide sequence ID" value="NZ_JAUSUL010000005.1"/>
</dbReference>
<feature type="transmembrane region" description="Helical" evidence="5">
    <location>
        <begin position="300"/>
        <end position="317"/>
    </location>
</feature>
<keyword evidence="4 5" id="KW-0472">Membrane</keyword>
<feature type="transmembrane region" description="Helical" evidence="5">
    <location>
        <begin position="179"/>
        <end position="205"/>
    </location>
</feature>
<evidence type="ECO:0000256" key="2">
    <source>
        <dbReference type="ARBA" id="ARBA00022692"/>
    </source>
</evidence>
<accession>A0AAE3VSY4</accession>
<comment type="caution">
    <text evidence="7">The sequence shown here is derived from an EMBL/GenBank/DDBJ whole genome shotgun (WGS) entry which is preliminary data.</text>
</comment>
<evidence type="ECO:0000313" key="8">
    <source>
        <dbReference type="Proteomes" id="UP001229244"/>
    </source>
</evidence>
<evidence type="ECO:0000256" key="5">
    <source>
        <dbReference type="SAM" id="Phobius"/>
    </source>
</evidence>
<keyword evidence="2 5" id="KW-0812">Transmembrane</keyword>
<feature type="transmembrane region" description="Helical" evidence="5">
    <location>
        <begin position="226"/>
        <end position="243"/>
    </location>
</feature>